<dbReference type="InterPro" id="IPR042185">
    <property type="entry name" value="Serpin_sf_2"/>
</dbReference>
<dbReference type="InterPro" id="IPR014001">
    <property type="entry name" value="Helicase_ATP-bd"/>
</dbReference>
<evidence type="ECO:0000256" key="14">
    <source>
        <dbReference type="ARBA" id="ARBA00022884"/>
    </source>
</evidence>
<accession>A0A4Z2BTP3</accession>
<evidence type="ECO:0000256" key="3">
    <source>
        <dbReference type="ARBA" id="ARBA00012552"/>
    </source>
</evidence>
<evidence type="ECO:0000256" key="22">
    <source>
        <dbReference type="ARBA" id="ARBA00068266"/>
    </source>
</evidence>
<evidence type="ECO:0000256" key="17">
    <source>
        <dbReference type="ARBA" id="ARBA00023242"/>
    </source>
</evidence>
<keyword evidence="12" id="KW-0788">Thiol protease</keyword>
<dbReference type="Pfam" id="PF02099">
    <property type="entry name" value="Josephin"/>
    <property type="match status" value="1"/>
</dbReference>
<dbReference type="Pfam" id="PF00079">
    <property type="entry name" value="Serpin"/>
    <property type="match status" value="1"/>
</dbReference>
<dbReference type="Gene3D" id="3.90.70.40">
    <property type="match status" value="1"/>
</dbReference>
<evidence type="ECO:0000256" key="7">
    <source>
        <dbReference type="ARBA" id="ARBA00022737"/>
    </source>
</evidence>
<dbReference type="SUPFAM" id="SSF52540">
    <property type="entry name" value="P-loop containing nucleoside triphosphate hydrolases"/>
    <property type="match status" value="2"/>
</dbReference>
<evidence type="ECO:0000259" key="30">
    <source>
        <dbReference type="PROSITE" id="PS51192"/>
    </source>
</evidence>
<evidence type="ECO:0000256" key="23">
    <source>
        <dbReference type="ARBA" id="ARBA00075451"/>
    </source>
</evidence>
<dbReference type="Gene3D" id="1.10.287.10">
    <property type="entry name" value="S15/NS1, RNA-binding"/>
    <property type="match status" value="1"/>
</dbReference>
<feature type="active site" description="Proton acceptor" evidence="24">
    <location>
        <position position="119"/>
    </location>
</feature>
<evidence type="ECO:0000256" key="9">
    <source>
        <dbReference type="ARBA" id="ARBA00022786"/>
    </source>
</evidence>
<dbReference type="InterPro" id="IPR011545">
    <property type="entry name" value="DEAD/DEAH_box_helicase_dom"/>
</dbReference>
<dbReference type="EMBL" id="SWLE01000010">
    <property type="protein sequence ID" value="TNM95449.1"/>
    <property type="molecule type" value="Genomic_DNA"/>
</dbReference>
<dbReference type="InterPro" id="IPR001650">
    <property type="entry name" value="Helicase_C-like"/>
</dbReference>
<keyword evidence="9" id="KW-0833">Ubl conjugation pathway</keyword>
<name>A0A4Z2BTP3_9TELE</name>
<evidence type="ECO:0000259" key="32">
    <source>
        <dbReference type="PROSITE" id="PS51195"/>
    </source>
</evidence>
<comment type="subcellular location">
    <subcellularLocation>
        <location evidence="2">Nucleus</location>
    </subcellularLocation>
</comment>
<dbReference type="GO" id="GO:0016579">
    <property type="term" value="P:protein deubiquitination"/>
    <property type="evidence" value="ECO:0007669"/>
    <property type="project" value="InterPro"/>
</dbReference>
<dbReference type="GO" id="GO:0005634">
    <property type="term" value="C:nucleus"/>
    <property type="evidence" value="ECO:0007669"/>
    <property type="project" value="UniProtKB-SubCell"/>
</dbReference>
<dbReference type="Proteomes" id="UP000516260">
    <property type="component" value="Chromosome 18"/>
</dbReference>
<comment type="function">
    <text evidence="20">ATP-dependent RNA helicase that plays a role in various aspects of RNA metabolism including pre-mRNA splicing and is thereby involved in different biological processes such as cell cycle regulation or innate immunity. Plays an inhibitory role in TP53 transcriptional activity and subsequently in TP53 controlled cell growth arrest and senescence by inhibiting its EP300 mediated acetylation. Negatively regulates cytosolic RNA-mediated innate immune signaling at least in part by affecting RIPK1/IRF7 interactions. Alternatively, possesses antiviral activity by recognizing gammaherpesvirus transcripts in the context of lytic reactivation. Plays an essential role in cell cycle regulation in vascular smooth muscle cells by interacting with and regulating FANCA (Fanconi anemia complementation group A) mRNA.</text>
</comment>
<evidence type="ECO:0000259" key="31">
    <source>
        <dbReference type="PROSITE" id="PS51194"/>
    </source>
</evidence>
<keyword evidence="15" id="KW-0805">Transcription regulation</keyword>
<dbReference type="FunFam" id="3.90.70.40:FF:000005">
    <property type="entry name" value="Ataxin 3"/>
    <property type="match status" value="1"/>
</dbReference>
<feature type="short sequence motif" description="Q motif" evidence="26">
    <location>
        <begin position="785"/>
        <end position="813"/>
    </location>
</feature>
<dbReference type="CDD" id="cd18787">
    <property type="entry name" value="SF2_C_DEAD"/>
    <property type="match status" value="1"/>
</dbReference>
<dbReference type="PROSITE" id="PS50957">
    <property type="entry name" value="JOSEPHIN"/>
    <property type="match status" value="1"/>
</dbReference>
<dbReference type="PRINTS" id="PR01233">
    <property type="entry name" value="JOSEPHIN"/>
</dbReference>
<dbReference type="GO" id="GO:0005524">
    <property type="term" value="F:ATP binding"/>
    <property type="evidence" value="ECO:0007669"/>
    <property type="project" value="UniProtKB-KW"/>
</dbReference>
<feature type="active site" evidence="24 25">
    <location>
        <position position="134"/>
    </location>
</feature>
<dbReference type="InterPro" id="IPR023796">
    <property type="entry name" value="Serpin_dom"/>
</dbReference>
<evidence type="ECO:0000256" key="1">
    <source>
        <dbReference type="ARBA" id="ARBA00000707"/>
    </source>
</evidence>
<dbReference type="PROSITE" id="PS51192">
    <property type="entry name" value="HELICASE_ATP_BIND_1"/>
    <property type="match status" value="1"/>
</dbReference>
<keyword evidence="17" id="KW-0539">Nucleus</keyword>
<dbReference type="InterPro" id="IPR033865">
    <property type="entry name" value="Ataxin-3"/>
</dbReference>
<dbReference type="InterPro" id="IPR006155">
    <property type="entry name" value="Josephin"/>
</dbReference>
<evidence type="ECO:0000259" key="29">
    <source>
        <dbReference type="PROSITE" id="PS50957"/>
    </source>
</evidence>
<dbReference type="PANTHER" id="PTHR14159">
    <property type="entry name" value="ATAXIN-3-RELATED"/>
    <property type="match status" value="1"/>
</dbReference>
<feature type="active site" evidence="25">
    <location>
        <position position="119"/>
    </location>
</feature>
<keyword evidence="5" id="KW-0597">Phosphoprotein</keyword>
<feature type="active site" evidence="25">
    <location>
        <position position="14"/>
    </location>
</feature>
<dbReference type="InterPro" id="IPR000629">
    <property type="entry name" value="RNA-helicase_DEAD-box_CS"/>
</dbReference>
<dbReference type="GO" id="GO:0004843">
    <property type="term" value="F:cysteine-type deubiquitinase activity"/>
    <property type="evidence" value="ECO:0007669"/>
    <property type="project" value="UniProtKB-EC"/>
</dbReference>
<dbReference type="CDD" id="cd17946">
    <property type="entry name" value="DEADc_DDX24"/>
    <property type="match status" value="1"/>
</dbReference>
<evidence type="ECO:0000256" key="28">
    <source>
        <dbReference type="SAM" id="MobiDB-lite"/>
    </source>
</evidence>
<dbReference type="Pfam" id="PF16619">
    <property type="entry name" value="SUIM_assoc"/>
    <property type="match status" value="1"/>
</dbReference>
<feature type="domain" description="DEAD-box RNA helicase Q" evidence="32">
    <location>
        <begin position="785"/>
        <end position="813"/>
    </location>
</feature>
<dbReference type="PROSITE" id="PS51194">
    <property type="entry name" value="HELICASE_CTER"/>
    <property type="match status" value="1"/>
</dbReference>
<dbReference type="PROSITE" id="PS00039">
    <property type="entry name" value="DEAD_ATP_HELICASE"/>
    <property type="match status" value="1"/>
</dbReference>
<keyword evidence="13" id="KW-0067">ATP-binding</keyword>
<dbReference type="GO" id="GO:0003724">
    <property type="term" value="F:RNA helicase activity"/>
    <property type="evidence" value="ECO:0007669"/>
    <property type="project" value="UniProtKB-EC"/>
</dbReference>
<dbReference type="PROSITE" id="PS50330">
    <property type="entry name" value="UIM"/>
    <property type="match status" value="2"/>
</dbReference>
<dbReference type="InterPro" id="IPR014014">
    <property type="entry name" value="RNA_helicase_DEAD_Q_motif"/>
</dbReference>
<feature type="compositionally biased region" description="Basic residues" evidence="28">
    <location>
        <begin position="648"/>
        <end position="657"/>
    </location>
</feature>
<evidence type="ECO:0000256" key="15">
    <source>
        <dbReference type="ARBA" id="ARBA00023015"/>
    </source>
</evidence>
<evidence type="ECO:0000256" key="10">
    <source>
        <dbReference type="ARBA" id="ARBA00022801"/>
    </source>
</evidence>
<keyword evidence="10 25" id="KW-0378">Hydrolase</keyword>
<proteinExistence type="inferred from homology"/>
<keyword evidence="6" id="KW-0645">Protease</keyword>
<dbReference type="InterPro" id="IPR027417">
    <property type="entry name" value="P-loop_NTPase"/>
</dbReference>
<evidence type="ECO:0000256" key="11">
    <source>
        <dbReference type="ARBA" id="ARBA00022806"/>
    </source>
</evidence>
<evidence type="ECO:0000256" key="4">
    <source>
        <dbReference type="ARBA" id="ARBA00012759"/>
    </source>
</evidence>
<evidence type="ECO:0000256" key="13">
    <source>
        <dbReference type="ARBA" id="ARBA00022840"/>
    </source>
</evidence>
<evidence type="ECO:0000256" key="25">
    <source>
        <dbReference type="PROSITE-ProRule" id="PRU00331"/>
    </source>
</evidence>
<evidence type="ECO:0000313" key="34">
    <source>
        <dbReference type="Proteomes" id="UP000516260"/>
    </source>
</evidence>
<evidence type="ECO:0000256" key="27">
    <source>
        <dbReference type="RuleBase" id="RU000411"/>
    </source>
</evidence>
<comment type="similarity">
    <text evidence="18">Belongs to the DEAD box helicase family. DDX24/MAK5 subfamily.</text>
</comment>
<keyword evidence="14" id="KW-0694">RNA-binding</keyword>
<feature type="active site" description="Nucleophile" evidence="24">
    <location>
        <position position="14"/>
    </location>
</feature>
<keyword evidence="16" id="KW-0804">Transcription</keyword>
<evidence type="ECO:0000256" key="20">
    <source>
        <dbReference type="ARBA" id="ARBA00054398"/>
    </source>
</evidence>
<dbReference type="GO" id="GO:0006508">
    <property type="term" value="P:proteolysis"/>
    <property type="evidence" value="ECO:0007669"/>
    <property type="project" value="UniProtKB-KW"/>
</dbReference>
<comment type="caution">
    <text evidence="33">The sequence shown here is derived from an EMBL/GenBank/DDBJ whole genome shotgun (WGS) entry which is preliminary data.</text>
</comment>
<feature type="region of interest" description="Disordered" evidence="28">
    <location>
        <begin position="264"/>
        <end position="293"/>
    </location>
</feature>
<evidence type="ECO:0000256" key="24">
    <source>
        <dbReference type="PIRSR" id="PIRSR633865-1"/>
    </source>
</evidence>
<evidence type="ECO:0000256" key="8">
    <source>
        <dbReference type="ARBA" id="ARBA00022741"/>
    </source>
</evidence>
<dbReference type="SMART" id="SM01246">
    <property type="entry name" value="Josephin"/>
    <property type="match status" value="1"/>
</dbReference>
<evidence type="ECO:0000256" key="6">
    <source>
        <dbReference type="ARBA" id="ARBA00022670"/>
    </source>
</evidence>
<dbReference type="InterPro" id="IPR003903">
    <property type="entry name" value="UIM_dom"/>
</dbReference>
<evidence type="ECO:0000256" key="12">
    <source>
        <dbReference type="ARBA" id="ARBA00022807"/>
    </source>
</evidence>
<dbReference type="EC" id="3.6.4.13" evidence="3"/>
<dbReference type="FunFam" id="3.40.50.300:FF:001059">
    <property type="entry name" value="ATP-dependent RNA helicase DDX24"/>
    <property type="match status" value="1"/>
</dbReference>
<dbReference type="Gene3D" id="3.40.50.300">
    <property type="entry name" value="P-loop containing nucleotide triphosphate hydrolases"/>
    <property type="match status" value="2"/>
</dbReference>
<gene>
    <name evidence="33" type="ORF">fugu_016532</name>
</gene>
<comment type="catalytic activity">
    <reaction evidence="1">
        <text>Thiol-dependent hydrolysis of ester, thioester, amide, peptide and isopeptide bonds formed by the C-terminal Gly of ubiquitin (a 76-residue protein attached to proteins as an intracellular targeting signal).</text>
        <dbReference type="EC" id="3.4.19.12"/>
    </reaction>
</comment>
<keyword evidence="7" id="KW-0677">Repeat</keyword>
<dbReference type="SUPFAM" id="SSF56574">
    <property type="entry name" value="Serpins"/>
    <property type="match status" value="1"/>
</dbReference>
<dbReference type="GO" id="GO:0003723">
    <property type="term" value="F:RNA binding"/>
    <property type="evidence" value="ECO:0007669"/>
    <property type="project" value="UniProtKB-KW"/>
</dbReference>
<sequence length="1381" mass="157419">MDSIFHEKQEGSLCAQHCLNNLLQGEYFTPVDLSSIAHQLDEEERMRMAEGGMASEEYRTFLQQPSGNMDDSGFFSIQVISNALKVWGLEIILFNSREYQSLMINPINEKAFICNYKEHWFTIRKLGQQWFNLNSLLTGPELISDTYLALFLAQLQQEGYSIFVIRGNLPECEAEQILKIMRVQQQRRPKLIGEEEAQTSAGRSAALAQRDMGFVLEDEVGEEDEELKRALALSRQDIDVEDEEADLRRAIQLSMQGAVMCNVSSESEKGNVKSSSQAVESPVGGQRGGQNETLTAEELRKRRQAYFDRQQQQAQPNIPQPDTKSTGSSGCAYTIWIPNAMFHKMKMGFIFFFISAFICAHAQRVQLPSATISDLSFKNMDFAMNLYRTISSFHDKNIFFSPLSISTSFAALLMASDGVTYKEILEGLNLHQLEQAGQLDLIPGLFKLLNNNITQNGSLRLDQGMALFMHPKFRVEKTFQDQLKTFFDADIKSVNFTNTRGSVKFINEYIKRKSHDKISNMVSSLDAMTGLMLTNTIFFQGSWELPFNPNITVNAPFYIDNYSVVQVPMMFLEDKFYMMVDTFLGVKVLKLPYKEGVSMLIVLPNKNVDYTETDDEITADRIFRWTKMLQKVMLDSEKMANDVEKQPKKNKKAKKRKSTGEEEAVVKVDAESKEADETVEPAKKKKKKNKSKTKKLNSEESDLQDDTSAKDKTQDEPDASPKPSKKKKRKKSEKGTVTVEGSNCESHSEHQDVIKDKMPKPVKRQQKNWTEVVLDGCNDRKTDVSAWKDLFVPAPVLKALSSLGFGSPTPIQALTLPSAIRDHKDILGAAETGSGKTLAFGIPMIHTILEWKKNSAELVEDNIEATIPMESLYLPEPTASENYSVEEEVIKDAETESEDMTKEEENAAGSFSQPLLGLVLTPTRELAVQVKHHIDAVSKFTDIKTAIVVGGLSQEKQRRMLKHRPEIIIATPGRLWDLIKEKHPHLQNLRQVRCLVIDEADRMVERGHFAELENLLEMLKTAHFNPLRQMFVFSATLTTKHSLPTRLLQKRSLDQRSRLEILIDKVGIKAKPKIVDLTRKEATVETLTETCIQCQKEEKDFYLYYFLLRYPGRTMVFANSIDCIKRLNSLLVILDCDTLPLHANMHQKQRLKNLERFAERDRCVLLTTDVAARGLDIPNVQHVIHYQVPRTSETYVHRSGRTARATKEGLSLLLIGPDDMMNFKKIYRTLGKDEELPMFPIETKCMEAIKERVNLARQIEKVEFHNSRKKHHNSWLKQAAEDMEIDLDDDLLIGKGNDEEQDREQKMMVKGMKKHLKHLISQPVFKSTMKTKYPTQMGKLLLPHTTLTGRKNALSMVSMQEKKKLNKPVSSQQQKKGKKQK</sequence>
<feature type="compositionally biased region" description="Basic residues" evidence="28">
    <location>
        <begin position="723"/>
        <end position="732"/>
    </location>
</feature>
<evidence type="ECO:0000313" key="33">
    <source>
        <dbReference type="EMBL" id="TNM95449.1"/>
    </source>
</evidence>
<feature type="compositionally biased region" description="Basic and acidic residues" evidence="28">
    <location>
        <begin position="658"/>
        <end position="682"/>
    </location>
</feature>
<comment type="similarity">
    <text evidence="27">Belongs to the serpin family.</text>
</comment>
<dbReference type="Pfam" id="PF00270">
    <property type="entry name" value="DEAD"/>
    <property type="match status" value="1"/>
</dbReference>
<evidence type="ECO:0000256" key="21">
    <source>
        <dbReference type="ARBA" id="ARBA00064166"/>
    </source>
</evidence>
<dbReference type="Pfam" id="PF02809">
    <property type="entry name" value="UIM"/>
    <property type="match status" value="2"/>
</dbReference>
<dbReference type="InterPro" id="IPR036186">
    <property type="entry name" value="Serpin_sf"/>
</dbReference>
<evidence type="ECO:0000256" key="18">
    <source>
        <dbReference type="ARBA" id="ARBA00038457"/>
    </source>
</evidence>
<feature type="compositionally biased region" description="Basic residues" evidence="28">
    <location>
        <begin position="683"/>
        <end position="695"/>
    </location>
</feature>
<feature type="region of interest" description="Disordered" evidence="28">
    <location>
        <begin position="308"/>
        <end position="328"/>
    </location>
</feature>
<evidence type="ECO:0000256" key="19">
    <source>
        <dbReference type="ARBA" id="ARBA00047984"/>
    </source>
</evidence>
<comment type="catalytic activity">
    <reaction evidence="19">
        <text>ATP + H2O = ADP + phosphate + H(+)</text>
        <dbReference type="Rhea" id="RHEA:13065"/>
        <dbReference type="ChEBI" id="CHEBI:15377"/>
        <dbReference type="ChEBI" id="CHEBI:15378"/>
        <dbReference type="ChEBI" id="CHEBI:30616"/>
        <dbReference type="ChEBI" id="CHEBI:43474"/>
        <dbReference type="ChEBI" id="CHEBI:456216"/>
        <dbReference type="EC" id="3.6.4.13"/>
    </reaction>
</comment>
<dbReference type="SMART" id="SM00726">
    <property type="entry name" value="UIM"/>
    <property type="match status" value="2"/>
</dbReference>
<feature type="region of interest" description="Disordered" evidence="28">
    <location>
        <begin position="640"/>
        <end position="754"/>
    </location>
</feature>
<comment type="subunit">
    <text evidence="21">Interacts with FADD. Interacts with RIPK1; this interaction disrupts RLR signaling activation of IFN-dependent transcription factor IRF7. Interacts with NIP7. Interacts with EP300; this interaction prevents TP53 acetylation mediated by EP300.</text>
</comment>
<evidence type="ECO:0000256" key="2">
    <source>
        <dbReference type="ARBA" id="ARBA00004123"/>
    </source>
</evidence>
<dbReference type="Gene3D" id="2.30.39.10">
    <property type="entry name" value="Alpha-1-antitrypsin, domain 1"/>
    <property type="match status" value="1"/>
</dbReference>
<feature type="domain" description="Josephin" evidence="29">
    <location>
        <begin position="1"/>
        <end position="180"/>
    </location>
</feature>
<dbReference type="SMART" id="SM00093">
    <property type="entry name" value="SERPIN"/>
    <property type="match status" value="1"/>
</dbReference>
<dbReference type="FunFam" id="3.30.497.10:FF:000001">
    <property type="entry name" value="Serine protease inhibitor"/>
    <property type="match status" value="1"/>
</dbReference>
<dbReference type="InterPro" id="IPR042178">
    <property type="entry name" value="Serpin_sf_1"/>
</dbReference>
<dbReference type="Gene3D" id="3.30.497.10">
    <property type="entry name" value="Antithrombin, subunit I, domain 2"/>
    <property type="match status" value="1"/>
</dbReference>
<dbReference type="SMART" id="SM00487">
    <property type="entry name" value="DEXDc"/>
    <property type="match status" value="1"/>
</dbReference>
<feature type="compositionally biased region" description="Low complexity" evidence="28">
    <location>
        <begin position="308"/>
        <end position="321"/>
    </location>
</feature>
<evidence type="ECO:0000256" key="26">
    <source>
        <dbReference type="PROSITE-ProRule" id="PRU00552"/>
    </source>
</evidence>
<dbReference type="FunFam" id="1.10.287.10:FF:000005">
    <property type="entry name" value="ataxin-3 isoform X1"/>
    <property type="match status" value="1"/>
</dbReference>
<feature type="domain" description="Helicase C-terminal" evidence="31">
    <location>
        <begin position="1102"/>
        <end position="1247"/>
    </location>
</feature>
<protein>
    <recommendedName>
        <fullName evidence="22">ATP-dependent RNA helicase DDX24</fullName>
        <ecNumber evidence="4">3.4.19.12</ecNumber>
        <ecNumber evidence="3">3.6.4.13</ecNumber>
    </recommendedName>
    <alternativeName>
        <fullName evidence="23">DEAD box protein 24</fullName>
    </alternativeName>
</protein>
<dbReference type="PANTHER" id="PTHR14159:SF0">
    <property type="entry name" value="ATAXIN-3-RELATED"/>
    <property type="match status" value="1"/>
</dbReference>
<dbReference type="EC" id="3.4.19.12" evidence="4"/>
<feature type="region of interest" description="Disordered" evidence="28">
    <location>
        <begin position="1359"/>
        <end position="1381"/>
    </location>
</feature>
<dbReference type="Pfam" id="PF00271">
    <property type="entry name" value="Helicase_C"/>
    <property type="match status" value="1"/>
</dbReference>
<dbReference type="PROSITE" id="PS51195">
    <property type="entry name" value="Q_MOTIF"/>
    <property type="match status" value="1"/>
</dbReference>
<keyword evidence="8" id="KW-0547">Nucleotide-binding</keyword>
<feature type="domain" description="Helicase ATP-binding" evidence="30">
    <location>
        <begin position="817"/>
        <end position="1055"/>
    </location>
</feature>
<keyword evidence="34" id="KW-1185">Reference proteome</keyword>
<evidence type="ECO:0000256" key="16">
    <source>
        <dbReference type="ARBA" id="ARBA00023163"/>
    </source>
</evidence>
<keyword evidence="11" id="KW-0347">Helicase</keyword>
<reference evidence="33 34" key="1">
    <citation type="submission" date="2019-04" db="EMBL/GenBank/DDBJ databases">
        <title>The sequence and de novo assembly of Takifugu bimaculatus genome using PacBio and Hi-C technologies.</title>
        <authorList>
            <person name="Xu P."/>
            <person name="Liu B."/>
            <person name="Zhou Z."/>
        </authorList>
    </citation>
    <scope>NUCLEOTIDE SEQUENCE [LARGE SCALE GENOMIC DNA]</scope>
    <source>
        <strain evidence="33">TB-2018</strain>
        <tissue evidence="33">Muscle</tissue>
    </source>
</reference>
<organism evidence="33 34">
    <name type="scientific">Takifugu bimaculatus</name>
    <dbReference type="NCBI Taxonomy" id="433685"/>
    <lineage>
        <taxon>Eukaryota</taxon>
        <taxon>Metazoa</taxon>
        <taxon>Chordata</taxon>
        <taxon>Craniata</taxon>
        <taxon>Vertebrata</taxon>
        <taxon>Euteleostomi</taxon>
        <taxon>Actinopterygii</taxon>
        <taxon>Neopterygii</taxon>
        <taxon>Teleostei</taxon>
        <taxon>Neoteleostei</taxon>
        <taxon>Acanthomorphata</taxon>
        <taxon>Eupercaria</taxon>
        <taxon>Tetraodontiformes</taxon>
        <taxon>Tetradontoidea</taxon>
        <taxon>Tetraodontidae</taxon>
        <taxon>Takifugu</taxon>
    </lineage>
</organism>
<evidence type="ECO:0000256" key="5">
    <source>
        <dbReference type="ARBA" id="ARBA00022553"/>
    </source>
</evidence>
<dbReference type="SMART" id="SM00490">
    <property type="entry name" value="HELICc"/>
    <property type="match status" value="1"/>
</dbReference>